<evidence type="ECO:0000256" key="7">
    <source>
        <dbReference type="SAM" id="SignalP"/>
    </source>
</evidence>
<dbReference type="CDD" id="cd06530">
    <property type="entry name" value="S26_SPase_I"/>
    <property type="match status" value="1"/>
</dbReference>
<keyword evidence="2" id="KW-0999">Mitochondrion inner membrane</keyword>
<accession>A0A482WYU5</accession>
<feature type="chain" id="PRO_5019869858" description="Peptidase S26 domain-containing protein" evidence="7">
    <location>
        <begin position="24"/>
        <end position="206"/>
    </location>
</feature>
<feature type="compositionally biased region" description="Basic residues" evidence="6">
    <location>
        <begin position="118"/>
        <end position="133"/>
    </location>
</feature>
<dbReference type="GO" id="GO:0006465">
    <property type="term" value="P:signal peptide processing"/>
    <property type="evidence" value="ECO:0007669"/>
    <property type="project" value="InterPro"/>
</dbReference>
<evidence type="ECO:0000259" key="8">
    <source>
        <dbReference type="Pfam" id="PF10502"/>
    </source>
</evidence>
<name>A0A482WYU5_LAOST</name>
<dbReference type="InParanoid" id="A0A482WYU5"/>
<dbReference type="InterPro" id="IPR019533">
    <property type="entry name" value="Peptidase_S26"/>
</dbReference>
<dbReference type="EMBL" id="QKKF02022000">
    <property type="protein sequence ID" value="RZF38673.1"/>
    <property type="molecule type" value="Genomic_DNA"/>
</dbReference>
<comment type="caution">
    <text evidence="9">The sequence shown here is derived from an EMBL/GenBank/DDBJ whole genome shotgun (WGS) entry which is preliminary data.</text>
</comment>
<dbReference type="PANTHER" id="PTHR12383">
    <property type="entry name" value="PROTEASE FAMILY S26 MITOCHONDRIAL INNER MEMBRANE PROTEASE-RELATED"/>
    <property type="match status" value="1"/>
</dbReference>
<sequence length="206" mass="23877">MNQFKSCFTKITGFVSCLVQASCVAHCALEYGGDFVVCSGPSMEPTILTDNVILSEHVSPRLRRIKQGDIVIAKSPVNPTQFICKRVTGLPGDRMRSTFTYNVEEEEKEEKKEEEGGRKKRRRRGKKKRRGGGRRGGGGEKRRGGEEEEGEEEEEEGEEEEKEEEEEGEEEKEEEMEEEEEEEEKEEEKEEKEKEEGRRRRGRRKR</sequence>
<feature type="region of interest" description="Disordered" evidence="6">
    <location>
        <begin position="103"/>
        <end position="206"/>
    </location>
</feature>
<dbReference type="Pfam" id="PF10502">
    <property type="entry name" value="Peptidase_S26"/>
    <property type="match status" value="1"/>
</dbReference>
<feature type="domain" description="Peptidase S26" evidence="8">
    <location>
        <begin position="14"/>
        <end position="116"/>
    </location>
</feature>
<comment type="subcellular location">
    <subcellularLocation>
        <location evidence="1">Mitochondrion inner membrane</location>
    </subcellularLocation>
</comment>
<dbReference type="OrthoDB" id="308440at2759"/>
<dbReference type="Gene3D" id="2.10.109.10">
    <property type="entry name" value="Umud Fragment, subunit A"/>
    <property type="match status" value="1"/>
</dbReference>
<keyword evidence="10" id="KW-1185">Reference proteome</keyword>
<dbReference type="InterPro" id="IPR036286">
    <property type="entry name" value="LexA/Signal_pep-like_sf"/>
</dbReference>
<organism evidence="9 10">
    <name type="scientific">Laodelphax striatellus</name>
    <name type="common">Small brown planthopper</name>
    <name type="synonym">Delphax striatella</name>
    <dbReference type="NCBI Taxonomy" id="195883"/>
    <lineage>
        <taxon>Eukaryota</taxon>
        <taxon>Metazoa</taxon>
        <taxon>Ecdysozoa</taxon>
        <taxon>Arthropoda</taxon>
        <taxon>Hexapoda</taxon>
        <taxon>Insecta</taxon>
        <taxon>Pterygota</taxon>
        <taxon>Neoptera</taxon>
        <taxon>Paraneoptera</taxon>
        <taxon>Hemiptera</taxon>
        <taxon>Auchenorrhyncha</taxon>
        <taxon>Fulgoroidea</taxon>
        <taxon>Delphacidae</taxon>
        <taxon>Criomorphinae</taxon>
        <taxon>Laodelphax</taxon>
    </lineage>
</organism>
<dbReference type="STRING" id="195883.A0A482WYU5"/>
<dbReference type="GO" id="GO:0042720">
    <property type="term" value="C:mitochondrial inner membrane peptidase complex"/>
    <property type="evidence" value="ECO:0007669"/>
    <property type="project" value="TreeGrafter"/>
</dbReference>
<keyword evidence="3" id="KW-0378">Hydrolase</keyword>
<dbReference type="InterPro" id="IPR052064">
    <property type="entry name" value="Mito_IMP1_subunit"/>
</dbReference>
<dbReference type="AlphaFoldDB" id="A0A482WYU5"/>
<evidence type="ECO:0000313" key="9">
    <source>
        <dbReference type="EMBL" id="RZF38673.1"/>
    </source>
</evidence>
<keyword evidence="4" id="KW-0496">Mitochondrion</keyword>
<feature type="compositionally biased region" description="Acidic residues" evidence="6">
    <location>
        <begin position="146"/>
        <end position="190"/>
    </location>
</feature>
<evidence type="ECO:0000313" key="10">
    <source>
        <dbReference type="Proteomes" id="UP000291343"/>
    </source>
</evidence>
<proteinExistence type="predicted"/>
<reference evidence="9 10" key="1">
    <citation type="journal article" date="2017" name="Gigascience">
        <title>Genome sequence of the small brown planthopper, Laodelphax striatellus.</title>
        <authorList>
            <person name="Zhu J."/>
            <person name="Jiang F."/>
            <person name="Wang X."/>
            <person name="Yang P."/>
            <person name="Bao Y."/>
            <person name="Zhao W."/>
            <person name="Wang W."/>
            <person name="Lu H."/>
            <person name="Wang Q."/>
            <person name="Cui N."/>
            <person name="Li J."/>
            <person name="Chen X."/>
            <person name="Luo L."/>
            <person name="Yu J."/>
            <person name="Kang L."/>
            <person name="Cui F."/>
        </authorList>
    </citation>
    <scope>NUCLEOTIDE SEQUENCE [LARGE SCALE GENOMIC DNA]</scope>
    <source>
        <strain evidence="9">Lst14</strain>
    </source>
</reference>
<keyword evidence="5" id="KW-0472">Membrane</keyword>
<evidence type="ECO:0000256" key="2">
    <source>
        <dbReference type="ARBA" id="ARBA00022792"/>
    </source>
</evidence>
<evidence type="ECO:0000256" key="6">
    <source>
        <dbReference type="SAM" id="MobiDB-lite"/>
    </source>
</evidence>
<dbReference type="GO" id="GO:0004252">
    <property type="term" value="F:serine-type endopeptidase activity"/>
    <property type="evidence" value="ECO:0007669"/>
    <property type="project" value="InterPro"/>
</dbReference>
<evidence type="ECO:0000256" key="5">
    <source>
        <dbReference type="ARBA" id="ARBA00023136"/>
    </source>
</evidence>
<protein>
    <recommendedName>
        <fullName evidence="8">Peptidase S26 domain-containing protein</fullName>
    </recommendedName>
</protein>
<feature type="signal peptide" evidence="7">
    <location>
        <begin position="1"/>
        <end position="23"/>
    </location>
</feature>
<evidence type="ECO:0000256" key="4">
    <source>
        <dbReference type="ARBA" id="ARBA00023128"/>
    </source>
</evidence>
<gene>
    <name evidence="9" type="ORF">LSTR_LSTR003479</name>
</gene>
<dbReference type="SUPFAM" id="SSF51306">
    <property type="entry name" value="LexA/Signal peptidase"/>
    <property type="match status" value="1"/>
</dbReference>
<dbReference type="PANTHER" id="PTHR12383:SF16">
    <property type="entry name" value="MITOCHONDRIAL INNER MEMBRANE PROTEASE SUBUNIT 1"/>
    <property type="match status" value="1"/>
</dbReference>
<dbReference type="Proteomes" id="UP000291343">
    <property type="component" value="Unassembled WGS sequence"/>
</dbReference>
<keyword evidence="7" id="KW-0732">Signal</keyword>
<evidence type="ECO:0000256" key="3">
    <source>
        <dbReference type="ARBA" id="ARBA00022801"/>
    </source>
</evidence>
<evidence type="ECO:0000256" key="1">
    <source>
        <dbReference type="ARBA" id="ARBA00004273"/>
    </source>
</evidence>
<dbReference type="GO" id="GO:0006627">
    <property type="term" value="P:protein processing involved in protein targeting to mitochondrion"/>
    <property type="evidence" value="ECO:0007669"/>
    <property type="project" value="TreeGrafter"/>
</dbReference>